<evidence type="ECO:0000313" key="2">
    <source>
        <dbReference type="Proteomes" id="UP000886501"/>
    </source>
</evidence>
<accession>A0ACB6ZH81</accession>
<protein>
    <submittedName>
        <fullName evidence="1">Uncharacterized protein</fullName>
    </submittedName>
</protein>
<comment type="caution">
    <text evidence="1">The sequence shown here is derived from an EMBL/GenBank/DDBJ whole genome shotgun (WGS) entry which is preliminary data.</text>
</comment>
<dbReference type="Proteomes" id="UP000886501">
    <property type="component" value="Unassembled WGS sequence"/>
</dbReference>
<reference evidence="1" key="1">
    <citation type="submission" date="2019-10" db="EMBL/GenBank/DDBJ databases">
        <authorList>
            <consortium name="DOE Joint Genome Institute"/>
            <person name="Kuo A."/>
            <person name="Miyauchi S."/>
            <person name="Kiss E."/>
            <person name="Drula E."/>
            <person name="Kohler A."/>
            <person name="Sanchez-Garcia M."/>
            <person name="Andreopoulos B."/>
            <person name="Barry K.W."/>
            <person name="Bonito G."/>
            <person name="Buee M."/>
            <person name="Carver A."/>
            <person name="Chen C."/>
            <person name="Cichocki N."/>
            <person name="Clum A."/>
            <person name="Culley D."/>
            <person name="Crous P.W."/>
            <person name="Fauchery L."/>
            <person name="Girlanda M."/>
            <person name="Hayes R."/>
            <person name="Keri Z."/>
            <person name="Labutti K."/>
            <person name="Lipzen A."/>
            <person name="Lombard V."/>
            <person name="Magnuson J."/>
            <person name="Maillard F."/>
            <person name="Morin E."/>
            <person name="Murat C."/>
            <person name="Nolan M."/>
            <person name="Ohm R."/>
            <person name="Pangilinan J."/>
            <person name="Pereira M."/>
            <person name="Perotto S."/>
            <person name="Peter M."/>
            <person name="Riley R."/>
            <person name="Sitrit Y."/>
            <person name="Stielow B."/>
            <person name="Szollosi G."/>
            <person name="Zifcakova L."/>
            <person name="Stursova M."/>
            <person name="Spatafora J.W."/>
            <person name="Tedersoo L."/>
            <person name="Vaario L.-M."/>
            <person name="Yamada A."/>
            <person name="Yan M."/>
            <person name="Wang P."/>
            <person name="Xu J."/>
            <person name="Bruns T."/>
            <person name="Baldrian P."/>
            <person name="Vilgalys R."/>
            <person name="Henrissat B."/>
            <person name="Grigoriev I.V."/>
            <person name="Hibbett D."/>
            <person name="Nagy L.G."/>
            <person name="Martin F.M."/>
        </authorList>
    </citation>
    <scope>NUCLEOTIDE SEQUENCE</scope>
    <source>
        <strain evidence="1">P2</strain>
    </source>
</reference>
<keyword evidence="2" id="KW-1185">Reference proteome</keyword>
<organism evidence="1 2">
    <name type="scientific">Thelephora ganbajun</name>
    <name type="common">Ganba fungus</name>
    <dbReference type="NCBI Taxonomy" id="370292"/>
    <lineage>
        <taxon>Eukaryota</taxon>
        <taxon>Fungi</taxon>
        <taxon>Dikarya</taxon>
        <taxon>Basidiomycota</taxon>
        <taxon>Agaricomycotina</taxon>
        <taxon>Agaricomycetes</taxon>
        <taxon>Thelephorales</taxon>
        <taxon>Thelephoraceae</taxon>
        <taxon>Thelephora</taxon>
    </lineage>
</organism>
<reference evidence="1" key="2">
    <citation type="journal article" date="2020" name="Nat. Commun.">
        <title>Large-scale genome sequencing of mycorrhizal fungi provides insights into the early evolution of symbiotic traits.</title>
        <authorList>
            <person name="Miyauchi S."/>
            <person name="Kiss E."/>
            <person name="Kuo A."/>
            <person name="Drula E."/>
            <person name="Kohler A."/>
            <person name="Sanchez-Garcia M."/>
            <person name="Morin E."/>
            <person name="Andreopoulos B."/>
            <person name="Barry K.W."/>
            <person name="Bonito G."/>
            <person name="Buee M."/>
            <person name="Carver A."/>
            <person name="Chen C."/>
            <person name="Cichocki N."/>
            <person name="Clum A."/>
            <person name="Culley D."/>
            <person name="Crous P.W."/>
            <person name="Fauchery L."/>
            <person name="Girlanda M."/>
            <person name="Hayes R.D."/>
            <person name="Keri Z."/>
            <person name="LaButti K."/>
            <person name="Lipzen A."/>
            <person name="Lombard V."/>
            <person name="Magnuson J."/>
            <person name="Maillard F."/>
            <person name="Murat C."/>
            <person name="Nolan M."/>
            <person name="Ohm R.A."/>
            <person name="Pangilinan J."/>
            <person name="Pereira M.F."/>
            <person name="Perotto S."/>
            <person name="Peter M."/>
            <person name="Pfister S."/>
            <person name="Riley R."/>
            <person name="Sitrit Y."/>
            <person name="Stielow J.B."/>
            <person name="Szollosi G."/>
            <person name="Zifcakova L."/>
            <person name="Stursova M."/>
            <person name="Spatafora J.W."/>
            <person name="Tedersoo L."/>
            <person name="Vaario L.M."/>
            <person name="Yamada A."/>
            <person name="Yan M."/>
            <person name="Wang P."/>
            <person name="Xu J."/>
            <person name="Bruns T."/>
            <person name="Baldrian P."/>
            <person name="Vilgalys R."/>
            <person name="Dunand C."/>
            <person name="Henrissat B."/>
            <person name="Grigoriev I.V."/>
            <person name="Hibbett D."/>
            <person name="Nagy L.G."/>
            <person name="Martin F.M."/>
        </authorList>
    </citation>
    <scope>NUCLEOTIDE SEQUENCE</scope>
    <source>
        <strain evidence="1">P2</strain>
    </source>
</reference>
<evidence type="ECO:0000313" key="1">
    <source>
        <dbReference type="EMBL" id="KAF9648798.1"/>
    </source>
</evidence>
<sequence length="480" mass="54239">MSAPPSHCARFPTELWENVFLGLTPQEILPLRLLNCEFRDLIDRSPAIQYRIDLCSSEVEEGNMDALTPLDHRRKLLKSYCSRWNRFDQAEQKPFMQPPAGDMALATGFGYITYNTRSGPGTENVHLVRIPSGSNGVSQKEWVIHGISGGACDQHAIHPPSSLLAILQIVDEGRSFQIHLLHMEDVIPHREPINPIITGPRFPSDTHIVEGELQLTGCRLAAKVVLRELLVRSEHLFVWDWKTGEKCMEILGSRCLRTQFIDEYRLLTAVANWVTIPQLWDTTVPAEARNAPPIEFGLGRDYVINANLGNPFYFNLGSSYDALFHEDVSRQLVGIHVISRSHSGRCSTLLVIRYGDLMEVACQIEKKSWIEWDTWRNFIIPMDFKPGVREFGLLRSHLLVTYEGLKDSGTLLHVYDFTVRSRRQQARDKPGSNPLPPYMSQEFPLSAGGGPLSDFRFMEDSILASVGSVDGSASLWLWTV</sequence>
<gene>
    <name evidence="1" type="ORF">BDM02DRAFT_2057251</name>
</gene>
<dbReference type="EMBL" id="MU118007">
    <property type="protein sequence ID" value="KAF9648798.1"/>
    <property type="molecule type" value="Genomic_DNA"/>
</dbReference>
<proteinExistence type="predicted"/>
<name>A0ACB6ZH81_THEGA</name>